<dbReference type="STRING" id="644352.J3NJV0"/>
<dbReference type="GeneID" id="20341989"/>
<keyword evidence="2" id="KW-0472">Membrane</keyword>
<name>J3NJV0_GAET3</name>
<feature type="region of interest" description="Disordered" evidence="1">
    <location>
        <begin position="243"/>
        <end position="269"/>
    </location>
</feature>
<dbReference type="EnsemblFungi" id="EJT81553">
    <property type="protein sequence ID" value="EJT81553"/>
    <property type="gene ID" value="GGTG_01531"/>
</dbReference>
<reference evidence="5" key="1">
    <citation type="submission" date="2010-07" db="EMBL/GenBank/DDBJ databases">
        <title>The genome sequence of Gaeumannomyces graminis var. tritici strain R3-111a-1.</title>
        <authorList>
            <consortium name="The Broad Institute Genome Sequencing Platform"/>
            <person name="Ma L.-J."/>
            <person name="Dead R."/>
            <person name="Young S."/>
            <person name="Zeng Q."/>
            <person name="Koehrsen M."/>
            <person name="Alvarado L."/>
            <person name="Berlin A."/>
            <person name="Chapman S.B."/>
            <person name="Chen Z."/>
            <person name="Freedman E."/>
            <person name="Gellesch M."/>
            <person name="Goldberg J."/>
            <person name="Griggs A."/>
            <person name="Gujja S."/>
            <person name="Heilman E.R."/>
            <person name="Heiman D."/>
            <person name="Hepburn T."/>
            <person name="Howarth C."/>
            <person name="Jen D."/>
            <person name="Larson L."/>
            <person name="Mehta T."/>
            <person name="Neiman D."/>
            <person name="Pearson M."/>
            <person name="Roberts A."/>
            <person name="Saif S."/>
            <person name="Shea T."/>
            <person name="Shenoy N."/>
            <person name="Sisk P."/>
            <person name="Stolte C."/>
            <person name="Sykes S."/>
            <person name="Walk T."/>
            <person name="White J."/>
            <person name="Yandava C."/>
            <person name="Haas B."/>
            <person name="Nusbaum C."/>
            <person name="Birren B."/>
        </authorList>
    </citation>
    <scope>NUCLEOTIDE SEQUENCE [LARGE SCALE GENOMIC DNA]</scope>
    <source>
        <strain evidence="5">R3-111a-1</strain>
    </source>
</reference>
<sequence>MTTRQLRGWRSMTTVKIDTNVSLAHIAPAAAAVAMAVTAFGSTSLTQEYPFEVDATGPSVQTRQGTLGYSAGIKNIDALISLAVSANPGRRFIYVGRTVSYSYNEKGYEAVHRLHNLGAKSSGACSRSSAASRTHRALSATQCTVEFMPARFSFNVSLVDRNISVAKIERGLGRAGAVPDVDLERSLTTALMRQFQIISNHLTNLYELVLGNALLASVAACNSSNNAAETVSQERATLAGVENAPGRYNGRHARQLPRRSPGRRRGDVTNVEPALRIQERSKLTVVARAAAKT</sequence>
<gene>
    <name evidence="4" type="primary">20341989</name>
    <name evidence="3" type="ORF">GGTG_01531</name>
</gene>
<reference evidence="4" key="4">
    <citation type="journal article" date="2015" name="G3 (Bethesda)">
        <title>Genome sequences of three phytopathogenic species of the Magnaporthaceae family of fungi.</title>
        <authorList>
            <person name="Okagaki L.H."/>
            <person name="Nunes C.C."/>
            <person name="Sailsbery J."/>
            <person name="Clay B."/>
            <person name="Brown D."/>
            <person name="John T."/>
            <person name="Oh Y."/>
            <person name="Young N."/>
            <person name="Fitzgerald M."/>
            <person name="Haas B.J."/>
            <person name="Zeng Q."/>
            <person name="Young S."/>
            <person name="Adiconis X."/>
            <person name="Fan L."/>
            <person name="Levin J.Z."/>
            <person name="Mitchell T.K."/>
            <person name="Okubara P.A."/>
            <person name="Farman M.L."/>
            <person name="Kohn L.M."/>
            <person name="Birren B."/>
            <person name="Ma L.-J."/>
            <person name="Dean R.A."/>
        </authorList>
    </citation>
    <scope>NUCLEOTIDE SEQUENCE</scope>
    <source>
        <strain evidence="4">R3-111a-1</strain>
    </source>
</reference>
<organism evidence="3">
    <name type="scientific">Gaeumannomyces tritici (strain R3-111a-1)</name>
    <name type="common">Wheat and barley take-all root rot fungus</name>
    <name type="synonym">Gaeumannomyces graminis var. tritici</name>
    <dbReference type="NCBI Taxonomy" id="644352"/>
    <lineage>
        <taxon>Eukaryota</taxon>
        <taxon>Fungi</taxon>
        <taxon>Dikarya</taxon>
        <taxon>Ascomycota</taxon>
        <taxon>Pezizomycotina</taxon>
        <taxon>Sordariomycetes</taxon>
        <taxon>Sordariomycetidae</taxon>
        <taxon>Magnaporthales</taxon>
        <taxon>Magnaporthaceae</taxon>
        <taxon>Gaeumannomyces</taxon>
    </lineage>
</organism>
<keyword evidence="2" id="KW-1133">Transmembrane helix</keyword>
<dbReference type="EMBL" id="GL385395">
    <property type="protein sequence ID" value="EJT81553.1"/>
    <property type="molecule type" value="Genomic_DNA"/>
</dbReference>
<feature type="transmembrane region" description="Helical" evidence="2">
    <location>
        <begin position="21"/>
        <end position="41"/>
    </location>
</feature>
<keyword evidence="5" id="KW-1185">Reference proteome</keyword>
<reference evidence="3" key="3">
    <citation type="submission" date="2010-09" db="EMBL/GenBank/DDBJ databases">
        <title>Annotation of Gaeumannomyces graminis var. tritici R3-111a-1.</title>
        <authorList>
            <consortium name="The Broad Institute Genome Sequencing Platform"/>
            <person name="Ma L.-J."/>
            <person name="Dead R."/>
            <person name="Young S.K."/>
            <person name="Zeng Q."/>
            <person name="Gargeya S."/>
            <person name="Fitzgerald M."/>
            <person name="Haas B."/>
            <person name="Abouelleil A."/>
            <person name="Alvarado L."/>
            <person name="Arachchi H.M."/>
            <person name="Berlin A."/>
            <person name="Brown A."/>
            <person name="Chapman S.B."/>
            <person name="Chen Z."/>
            <person name="Dunbar C."/>
            <person name="Freedman E."/>
            <person name="Gearin G."/>
            <person name="Gellesch M."/>
            <person name="Goldberg J."/>
            <person name="Griggs A."/>
            <person name="Gujja S."/>
            <person name="Heiman D."/>
            <person name="Howarth C."/>
            <person name="Larson L."/>
            <person name="Lui A."/>
            <person name="MacDonald P.J.P."/>
            <person name="Mehta T."/>
            <person name="Montmayeur A."/>
            <person name="Murphy C."/>
            <person name="Neiman D."/>
            <person name="Pearson M."/>
            <person name="Priest M."/>
            <person name="Roberts A."/>
            <person name="Saif S."/>
            <person name="Shea T."/>
            <person name="Shenoy N."/>
            <person name="Sisk P."/>
            <person name="Stolte C."/>
            <person name="Sykes S."/>
            <person name="Yandava C."/>
            <person name="Wortman J."/>
            <person name="Nusbaum C."/>
            <person name="Birren B."/>
        </authorList>
    </citation>
    <scope>NUCLEOTIDE SEQUENCE</scope>
    <source>
        <strain evidence="3">R3-111a-1</strain>
    </source>
</reference>
<reference evidence="4" key="5">
    <citation type="submission" date="2018-04" db="UniProtKB">
        <authorList>
            <consortium name="EnsemblFungi"/>
        </authorList>
    </citation>
    <scope>IDENTIFICATION</scope>
    <source>
        <strain evidence="4">R3-111a-1</strain>
    </source>
</reference>
<protein>
    <submittedName>
        <fullName evidence="3 4">Uncharacterized protein</fullName>
    </submittedName>
</protein>
<dbReference type="VEuPathDB" id="FungiDB:GGTG_01531"/>
<feature type="compositionally biased region" description="Basic residues" evidence="1">
    <location>
        <begin position="249"/>
        <end position="263"/>
    </location>
</feature>
<accession>J3NJV0</accession>
<dbReference type="AlphaFoldDB" id="J3NJV0"/>
<dbReference type="Proteomes" id="UP000006039">
    <property type="component" value="Unassembled WGS sequence"/>
</dbReference>
<evidence type="ECO:0000313" key="5">
    <source>
        <dbReference type="Proteomes" id="UP000006039"/>
    </source>
</evidence>
<evidence type="ECO:0000313" key="4">
    <source>
        <dbReference type="EnsemblFungi" id="EJT81553"/>
    </source>
</evidence>
<keyword evidence="2" id="KW-0812">Transmembrane</keyword>
<proteinExistence type="predicted"/>
<evidence type="ECO:0000256" key="1">
    <source>
        <dbReference type="SAM" id="MobiDB-lite"/>
    </source>
</evidence>
<evidence type="ECO:0000256" key="2">
    <source>
        <dbReference type="SAM" id="Phobius"/>
    </source>
</evidence>
<dbReference type="RefSeq" id="XP_009217562.1">
    <property type="nucleotide sequence ID" value="XM_009219298.1"/>
</dbReference>
<evidence type="ECO:0000313" key="3">
    <source>
        <dbReference type="EMBL" id="EJT81553.1"/>
    </source>
</evidence>
<reference evidence="3" key="2">
    <citation type="submission" date="2010-07" db="EMBL/GenBank/DDBJ databases">
        <authorList>
            <consortium name="The Broad Institute Genome Sequencing Platform"/>
            <consortium name="Broad Institute Genome Sequencing Center for Infectious Disease"/>
            <person name="Ma L.-J."/>
            <person name="Dead R."/>
            <person name="Young S."/>
            <person name="Zeng Q."/>
            <person name="Koehrsen M."/>
            <person name="Alvarado L."/>
            <person name="Berlin A."/>
            <person name="Chapman S.B."/>
            <person name="Chen Z."/>
            <person name="Freedman E."/>
            <person name="Gellesch M."/>
            <person name="Goldberg J."/>
            <person name="Griggs A."/>
            <person name="Gujja S."/>
            <person name="Heilman E.R."/>
            <person name="Heiman D."/>
            <person name="Hepburn T."/>
            <person name="Howarth C."/>
            <person name="Jen D."/>
            <person name="Larson L."/>
            <person name="Mehta T."/>
            <person name="Neiman D."/>
            <person name="Pearson M."/>
            <person name="Roberts A."/>
            <person name="Saif S."/>
            <person name="Shea T."/>
            <person name="Shenoy N."/>
            <person name="Sisk P."/>
            <person name="Stolte C."/>
            <person name="Sykes S."/>
            <person name="Walk T."/>
            <person name="White J."/>
            <person name="Yandava C."/>
            <person name="Haas B."/>
            <person name="Nusbaum C."/>
            <person name="Birren B."/>
        </authorList>
    </citation>
    <scope>NUCLEOTIDE SEQUENCE</scope>
    <source>
        <strain evidence="3">R3-111a-1</strain>
    </source>
</reference>
<dbReference type="OrthoDB" id="529273at2759"/>
<dbReference type="HOGENOM" id="CLU_950096_0_0_1"/>